<sequence length="269" mass="27541">MKTVLLFSCVLGMSLAFPVRDSGSNEAMMRQMYRFYEAFQQQVNSAAAQPPAQGQDGLFFNLHGMAGMPMGEESDEEEVPHGSHYPHGGAGSKPALALNSDEVEEAEEAEEAEGAEGAEGAEAVEAEPAAAGTQGPDVPSTGAPTEVAAEAAADPVVTDTVAVDTVAVDTVAVDTVAVPPPDLPNDVAADTHGPVDLPLSVDNAGVSSDLSGTGDATDPIVMVDGPLQVSAVLQKTEPSHPKPACGNSMPEGPRTRPFRPDRAPACATV</sequence>
<protein>
    <submittedName>
        <fullName evidence="3">Uncharacterized protein</fullName>
    </submittedName>
</protein>
<keyword evidence="2" id="KW-0732">Signal</keyword>
<feature type="compositionally biased region" description="Low complexity" evidence="1">
    <location>
        <begin position="118"/>
        <end position="132"/>
    </location>
</feature>
<dbReference type="EMBL" id="JAINUG010000038">
    <property type="protein sequence ID" value="KAJ8407487.1"/>
    <property type="molecule type" value="Genomic_DNA"/>
</dbReference>
<dbReference type="Proteomes" id="UP001221898">
    <property type="component" value="Unassembled WGS sequence"/>
</dbReference>
<gene>
    <name evidence="3" type="ORF">AAFF_G00273440</name>
</gene>
<feature type="compositionally biased region" description="Acidic residues" evidence="1">
    <location>
        <begin position="101"/>
        <end position="116"/>
    </location>
</feature>
<comment type="caution">
    <text evidence="3">The sequence shown here is derived from an EMBL/GenBank/DDBJ whole genome shotgun (WGS) entry which is preliminary data.</text>
</comment>
<keyword evidence="4" id="KW-1185">Reference proteome</keyword>
<evidence type="ECO:0000256" key="1">
    <source>
        <dbReference type="SAM" id="MobiDB-lite"/>
    </source>
</evidence>
<reference evidence="3" key="1">
    <citation type="journal article" date="2023" name="Science">
        <title>Genome structures resolve the early diversification of teleost fishes.</title>
        <authorList>
            <person name="Parey E."/>
            <person name="Louis A."/>
            <person name="Montfort J."/>
            <person name="Bouchez O."/>
            <person name="Roques C."/>
            <person name="Iampietro C."/>
            <person name="Lluch J."/>
            <person name="Castinel A."/>
            <person name="Donnadieu C."/>
            <person name="Desvignes T."/>
            <person name="Floi Bucao C."/>
            <person name="Jouanno E."/>
            <person name="Wen M."/>
            <person name="Mejri S."/>
            <person name="Dirks R."/>
            <person name="Jansen H."/>
            <person name="Henkel C."/>
            <person name="Chen W.J."/>
            <person name="Zahm M."/>
            <person name="Cabau C."/>
            <person name="Klopp C."/>
            <person name="Thompson A.W."/>
            <person name="Robinson-Rechavi M."/>
            <person name="Braasch I."/>
            <person name="Lecointre G."/>
            <person name="Bobe J."/>
            <person name="Postlethwait J.H."/>
            <person name="Berthelot C."/>
            <person name="Roest Crollius H."/>
            <person name="Guiguen Y."/>
        </authorList>
    </citation>
    <scope>NUCLEOTIDE SEQUENCE</scope>
    <source>
        <strain evidence="3">NC1722</strain>
    </source>
</reference>
<accession>A0AAD7WSC9</accession>
<feature type="chain" id="PRO_5042202654" evidence="2">
    <location>
        <begin position="17"/>
        <end position="269"/>
    </location>
</feature>
<feature type="compositionally biased region" description="Low complexity" evidence="1">
    <location>
        <begin position="143"/>
        <end position="153"/>
    </location>
</feature>
<evidence type="ECO:0000256" key="2">
    <source>
        <dbReference type="SAM" id="SignalP"/>
    </source>
</evidence>
<feature type="signal peptide" evidence="2">
    <location>
        <begin position="1"/>
        <end position="16"/>
    </location>
</feature>
<proteinExistence type="predicted"/>
<name>A0AAD7WSC9_9TELE</name>
<feature type="region of interest" description="Disordered" evidence="1">
    <location>
        <begin position="235"/>
        <end position="269"/>
    </location>
</feature>
<organism evidence="3 4">
    <name type="scientific">Aldrovandia affinis</name>
    <dbReference type="NCBI Taxonomy" id="143900"/>
    <lineage>
        <taxon>Eukaryota</taxon>
        <taxon>Metazoa</taxon>
        <taxon>Chordata</taxon>
        <taxon>Craniata</taxon>
        <taxon>Vertebrata</taxon>
        <taxon>Euteleostomi</taxon>
        <taxon>Actinopterygii</taxon>
        <taxon>Neopterygii</taxon>
        <taxon>Teleostei</taxon>
        <taxon>Notacanthiformes</taxon>
        <taxon>Halosauridae</taxon>
        <taxon>Aldrovandia</taxon>
    </lineage>
</organism>
<dbReference type="AlphaFoldDB" id="A0AAD7WSC9"/>
<evidence type="ECO:0000313" key="3">
    <source>
        <dbReference type="EMBL" id="KAJ8407487.1"/>
    </source>
</evidence>
<feature type="region of interest" description="Disordered" evidence="1">
    <location>
        <begin position="63"/>
        <end position="153"/>
    </location>
</feature>
<evidence type="ECO:0000313" key="4">
    <source>
        <dbReference type="Proteomes" id="UP001221898"/>
    </source>
</evidence>